<sequence length="1582" mass="177227">MEPLSAFASAGSATELCVQIISLCFAYSKDVKNATAEIEQLRRVVTSLQHIMESIEEMRGRDKGAKLKDTRRLDDAVHEAQSLLQKLHYDVSPGKRRKAMRKIGLRSLKWPFEKQDVQNRMSQLDQCTHLINMGLQVDQTNLLLDMDCKAVLDKLPVANGASFNSFDEDRKPKCLPDTRVELLESISQWANDLDSHAVFAKNRLGASFFFKRGEADRGGLLKFFTTVAADLARRLPAFAPGVKEAIDAEPGVFERSPQEQFEKLILGPLSTIPQDANISAPIVIVIDALDECDQNDVRLLIRLLSRSRELSFPKIKAFLTSRPELPPRLGFDEINGRYQDLILHEVPTPIIEKDISKFLENELSHIHKDYNRSVPGNRKLPDDWPGKDTIQILVKMAVPLFIFASTVCRFIADRKCGNPDRQLELILRYQTKSQESQLNATYLPVLSQQIDRLPTRQRETAVKEFRTIVGSIIILANPLSTTALSRLLEVPENTIADRLDMLHSVLSIPLSANGPVRLLHLSFRDFLLDPEIRDKTPLWIDEKQTHAKVADHCLRVLDDFLKSDLCNIKLPGTPSSDIDRQIESGIKLVDDDRAHRFLLRHFLHWLEALSLMGRIRESMGLIKLLQTLVESTSATEVSNFLEDARRFTIINVSVIESWPLQVYYSALVFAPTESTVRTNFKDYMPSWLSLPPLVDQKWESCLQVFEGHHKEVYSAAFSHDSTLVASASQDKTIRIWLADTGECLQELTGHSGSVITVMFSHDSSLLVSASDDHTIRVWCAETGRCARILTGHTEMVLSVAFSHNSSLIVSGSADDDIRIWDADTGNCIHTLSGCQIVSSVVFSHNSSLVASASFDHTVRLWDVDTGTRRRILRHDEVVHSVAFSHDSSLVASGSDEGQIKIWRVDTGNCVNVCKINSFHVYSIAFSHDSTFIASGNGDRTVRIWRTDNGNRVKTLNGHNTPVSSVVFSHDSTRIASASEDGTVHIWDASVHTQNETQKQSLSATQCIDTEGLHPKVLLISLSHDSTLIASWGPGYKTVRIWSTNTGYCIQQIEFPDRVQRIAFHHEPSHLLSITYDGTVNVSQTHTGISVHEFRVGSRDSSAFSHDSKLLALIVQQDVQLWSVDTGHCLHTLTGHTVPVHRMVFSNNSTLLASVSRDSTVRLWDTKTGNCMHKMEGYDDDYDHIIFSHDSKFAASASVISGSIPIRVWRVNSGDYVQTYTDQGYDDMACVISMAFSHDSSIIAMVIEEKVLVLRTETGELIQKVRTGFLVRNVKFDVDKPRLVTDIGAFDITESQYIKQPVNGSYRRSGYGISLDEHWIMWGEQNLLRLPWQYKLTTTAVQEDLVVLGSAQEELDTVFRWYDEEPSLRVAIISGVGRAFCAGSDIQEWVANMQNKVPFKWLENGFAGLSWRKGKKPIIAAVNGLAHGAGCEMVLNCDLIIASESATFSLPEVKRGFITYGSSVTRLIAALGKQRASEFVLTGRAATAAEFERFGLCNYVVKDNASLMDKTLEYARQIADNCPDSVIVSRRGLQLVRQRADVSKADGEYMKHSLSDILNSSNMQEGLQAFLEKREPCWQDSKL</sequence>
<evidence type="ECO:0000256" key="3">
    <source>
        <dbReference type="PROSITE-ProRule" id="PRU00221"/>
    </source>
</evidence>
<dbReference type="InterPro" id="IPR036322">
    <property type="entry name" value="WD40_repeat_dom_sf"/>
</dbReference>
<dbReference type="PRINTS" id="PR00320">
    <property type="entry name" value="GPROTEINBRPT"/>
</dbReference>
<dbReference type="InterPro" id="IPR001753">
    <property type="entry name" value="Enoyl-CoA_hydra/iso"/>
</dbReference>
<comment type="similarity">
    <text evidence="4">Belongs to the enoyl-CoA hydratase/isomerase family.</text>
</comment>
<evidence type="ECO:0000313" key="7">
    <source>
        <dbReference type="EMBL" id="KAK5992078.1"/>
    </source>
</evidence>
<keyword evidence="8" id="KW-1185">Reference proteome</keyword>
<evidence type="ECO:0000256" key="4">
    <source>
        <dbReference type="RuleBase" id="RU003707"/>
    </source>
</evidence>
<dbReference type="Gene3D" id="2.130.10.10">
    <property type="entry name" value="YVTN repeat-like/Quinoprotein amine dehydrogenase"/>
    <property type="match status" value="4"/>
</dbReference>
<organism evidence="7 8">
    <name type="scientific">Cladobotryum mycophilum</name>
    <dbReference type="NCBI Taxonomy" id="491253"/>
    <lineage>
        <taxon>Eukaryota</taxon>
        <taxon>Fungi</taxon>
        <taxon>Dikarya</taxon>
        <taxon>Ascomycota</taxon>
        <taxon>Pezizomycotina</taxon>
        <taxon>Sordariomycetes</taxon>
        <taxon>Hypocreomycetidae</taxon>
        <taxon>Hypocreales</taxon>
        <taxon>Hypocreaceae</taxon>
        <taxon>Cladobotryum</taxon>
    </lineage>
</organism>
<feature type="repeat" description="WD" evidence="3">
    <location>
        <begin position="747"/>
        <end position="788"/>
    </location>
</feature>
<feature type="repeat" description="WD" evidence="3">
    <location>
        <begin position="955"/>
        <end position="996"/>
    </location>
</feature>
<dbReference type="InterPro" id="IPR029045">
    <property type="entry name" value="ClpP/crotonase-like_dom_sf"/>
</dbReference>
<comment type="caution">
    <text evidence="7">The sequence shown here is derived from an EMBL/GenBank/DDBJ whole genome shotgun (WGS) entry which is preliminary data.</text>
</comment>
<feature type="repeat" description="WD" evidence="3">
    <location>
        <begin position="920"/>
        <end position="954"/>
    </location>
</feature>
<proteinExistence type="inferred from homology"/>
<name>A0ABR0SIU3_9HYPO</name>
<feature type="repeat" description="WD" evidence="3">
    <location>
        <begin position="837"/>
        <end position="871"/>
    </location>
</feature>
<keyword evidence="1 3" id="KW-0853">WD repeat</keyword>
<dbReference type="InterPro" id="IPR015943">
    <property type="entry name" value="WD40/YVTN_repeat-like_dom_sf"/>
</dbReference>
<feature type="repeat" description="WD" evidence="3">
    <location>
        <begin position="789"/>
        <end position="830"/>
    </location>
</feature>
<dbReference type="CDD" id="cd00200">
    <property type="entry name" value="WD40"/>
    <property type="match status" value="1"/>
</dbReference>
<dbReference type="SUPFAM" id="SSF50978">
    <property type="entry name" value="WD40 repeat-like"/>
    <property type="match status" value="2"/>
</dbReference>
<evidence type="ECO:0000256" key="2">
    <source>
        <dbReference type="ARBA" id="ARBA00022737"/>
    </source>
</evidence>
<dbReference type="PROSITE" id="PS50294">
    <property type="entry name" value="WD_REPEATS_REGION"/>
    <property type="match status" value="8"/>
</dbReference>
<accession>A0ABR0SIU3</accession>
<dbReference type="InterPro" id="IPR020472">
    <property type="entry name" value="WD40_PAC1"/>
</dbReference>
<dbReference type="Gene3D" id="3.90.226.10">
    <property type="entry name" value="2-enoyl-CoA Hydratase, Chain A, domain 1"/>
    <property type="match status" value="1"/>
</dbReference>
<evidence type="ECO:0000256" key="1">
    <source>
        <dbReference type="ARBA" id="ARBA00022574"/>
    </source>
</evidence>
<dbReference type="Pfam" id="PF00378">
    <property type="entry name" value="ECH_1"/>
    <property type="match status" value="1"/>
</dbReference>
<feature type="repeat" description="WD" evidence="3">
    <location>
        <begin position="871"/>
        <end position="912"/>
    </location>
</feature>
<feature type="domain" description="Nephrocystin 3-like N-terminal" evidence="6">
    <location>
        <begin position="200"/>
        <end position="322"/>
    </location>
</feature>
<reference evidence="7 8" key="1">
    <citation type="submission" date="2024-01" db="EMBL/GenBank/DDBJ databases">
        <title>Complete genome of Cladobotryum mycophilum ATHUM6906.</title>
        <authorList>
            <person name="Christinaki A.C."/>
            <person name="Myridakis A.I."/>
            <person name="Kouvelis V.N."/>
        </authorList>
    </citation>
    <scope>NUCLEOTIDE SEQUENCE [LARGE SCALE GENOMIC DNA]</scope>
    <source>
        <strain evidence="7 8">ATHUM6906</strain>
    </source>
</reference>
<dbReference type="PANTHER" id="PTHR19879">
    <property type="entry name" value="TRANSCRIPTION INITIATION FACTOR TFIID"/>
    <property type="match status" value="1"/>
</dbReference>
<dbReference type="PROSITE" id="PS00166">
    <property type="entry name" value="ENOYL_COA_HYDRATASE"/>
    <property type="match status" value="1"/>
</dbReference>
<dbReference type="InterPro" id="IPR001680">
    <property type="entry name" value="WD40_rpt"/>
</dbReference>
<dbReference type="Gene3D" id="1.10.12.10">
    <property type="entry name" value="Lyase 2-enoyl-coa Hydratase, Chain A, domain 2"/>
    <property type="match status" value="1"/>
</dbReference>
<feature type="coiled-coil region" evidence="5">
    <location>
        <begin position="31"/>
        <end position="58"/>
    </location>
</feature>
<protein>
    <submittedName>
        <fullName evidence="7">Vegetative incompatibility protein HET-E-1</fullName>
    </submittedName>
</protein>
<dbReference type="Pfam" id="PF24883">
    <property type="entry name" value="NPHP3_N"/>
    <property type="match status" value="1"/>
</dbReference>
<dbReference type="SUPFAM" id="SSF52096">
    <property type="entry name" value="ClpP/crotonase"/>
    <property type="match status" value="1"/>
</dbReference>
<dbReference type="InterPro" id="IPR018376">
    <property type="entry name" value="Enoyl-CoA_hyd/isom_CS"/>
</dbReference>
<gene>
    <name evidence="7" type="ORF">PT974_05475</name>
</gene>
<dbReference type="PROSITE" id="PS50082">
    <property type="entry name" value="WD_REPEATS_2"/>
    <property type="match status" value="8"/>
</dbReference>
<dbReference type="InterPro" id="IPR019775">
    <property type="entry name" value="WD40_repeat_CS"/>
</dbReference>
<evidence type="ECO:0000259" key="6">
    <source>
        <dbReference type="Pfam" id="PF24883"/>
    </source>
</evidence>
<dbReference type="InterPro" id="IPR056884">
    <property type="entry name" value="NPHP3-like_N"/>
</dbReference>
<keyword evidence="5" id="KW-0175">Coiled coil</keyword>
<evidence type="ECO:0000313" key="8">
    <source>
        <dbReference type="Proteomes" id="UP001338125"/>
    </source>
</evidence>
<dbReference type="PANTHER" id="PTHR19879:SF9">
    <property type="entry name" value="TRANSCRIPTION INITIATION FACTOR TFIID SUBUNIT 5"/>
    <property type="match status" value="1"/>
</dbReference>
<feature type="repeat" description="WD" evidence="3">
    <location>
        <begin position="705"/>
        <end position="746"/>
    </location>
</feature>
<dbReference type="CDD" id="cd06558">
    <property type="entry name" value="crotonase-like"/>
    <property type="match status" value="1"/>
</dbReference>
<dbReference type="EMBL" id="JAVFKD010000012">
    <property type="protein sequence ID" value="KAK5992078.1"/>
    <property type="molecule type" value="Genomic_DNA"/>
</dbReference>
<dbReference type="SMART" id="SM00320">
    <property type="entry name" value="WD40"/>
    <property type="match status" value="11"/>
</dbReference>
<keyword evidence="2" id="KW-0677">Repeat</keyword>
<dbReference type="Pfam" id="PF00400">
    <property type="entry name" value="WD40"/>
    <property type="match status" value="8"/>
</dbReference>
<feature type="repeat" description="WD" evidence="3">
    <location>
        <begin position="1132"/>
        <end position="1173"/>
    </location>
</feature>
<dbReference type="PROSITE" id="PS00678">
    <property type="entry name" value="WD_REPEATS_1"/>
    <property type="match status" value="3"/>
</dbReference>
<dbReference type="InterPro" id="IPR014748">
    <property type="entry name" value="Enoyl-CoA_hydra_C"/>
</dbReference>
<evidence type="ECO:0000256" key="5">
    <source>
        <dbReference type="SAM" id="Coils"/>
    </source>
</evidence>
<dbReference type="Proteomes" id="UP001338125">
    <property type="component" value="Unassembled WGS sequence"/>
</dbReference>